<dbReference type="RefSeq" id="WP_262843186.1">
    <property type="nucleotide sequence ID" value="NZ_JANZYP010000016.1"/>
</dbReference>
<dbReference type="SUPFAM" id="SSF46689">
    <property type="entry name" value="Homeodomain-like"/>
    <property type="match status" value="1"/>
</dbReference>
<evidence type="ECO:0000256" key="1">
    <source>
        <dbReference type="ARBA" id="ARBA00023015"/>
    </source>
</evidence>
<dbReference type="Pfam" id="PF00440">
    <property type="entry name" value="TetR_N"/>
    <property type="match status" value="1"/>
</dbReference>
<protein>
    <submittedName>
        <fullName evidence="6">TetR/AcrR family transcriptional regulator</fullName>
    </submittedName>
</protein>
<dbReference type="PRINTS" id="PR00455">
    <property type="entry name" value="HTHTETR"/>
</dbReference>
<dbReference type="Gene3D" id="1.10.10.60">
    <property type="entry name" value="Homeodomain-like"/>
    <property type="match status" value="1"/>
</dbReference>
<sequence>MGLREIKKEQTRRLLVDTAKRLFAQRGFDKVRVAEVAQEAQVSEATVFKYFPTKEDLFYSGLDEFGDRLVTAVRTREPGTSALAGCRDFLLKMSGGLLAQIEHGDQESYERLRTINRVISASAALQARERQSVAGYIDALAGLLAEETGGSPDDLDAFVAAHALIGVQQTMVAYVRRRILADDRPETLAADVGRVTSRAFDLLEQGLGDYAIKR</sequence>
<dbReference type="EMBL" id="JBHSFN010000021">
    <property type="protein sequence ID" value="MFC4590212.1"/>
    <property type="molecule type" value="Genomic_DNA"/>
</dbReference>
<dbReference type="Gene3D" id="1.10.357.10">
    <property type="entry name" value="Tetracycline Repressor, domain 2"/>
    <property type="match status" value="1"/>
</dbReference>
<accession>A0ABV9ENK6</accession>
<keyword evidence="1" id="KW-0805">Transcription regulation</keyword>
<keyword evidence="2 4" id="KW-0238">DNA-binding</keyword>
<evidence type="ECO:0000313" key="7">
    <source>
        <dbReference type="Proteomes" id="UP001595891"/>
    </source>
</evidence>
<organism evidence="6 7">
    <name type="scientific">Sphaerisporangium corydalis</name>
    <dbReference type="NCBI Taxonomy" id="1441875"/>
    <lineage>
        <taxon>Bacteria</taxon>
        <taxon>Bacillati</taxon>
        <taxon>Actinomycetota</taxon>
        <taxon>Actinomycetes</taxon>
        <taxon>Streptosporangiales</taxon>
        <taxon>Streptosporangiaceae</taxon>
        <taxon>Sphaerisporangium</taxon>
    </lineage>
</organism>
<evidence type="ECO:0000256" key="4">
    <source>
        <dbReference type="PROSITE-ProRule" id="PRU00335"/>
    </source>
</evidence>
<feature type="DNA-binding region" description="H-T-H motif" evidence="4">
    <location>
        <begin position="32"/>
        <end position="51"/>
    </location>
</feature>
<dbReference type="InterPro" id="IPR041347">
    <property type="entry name" value="MftR_C"/>
</dbReference>
<dbReference type="PANTHER" id="PTHR30055:SF234">
    <property type="entry name" value="HTH-TYPE TRANSCRIPTIONAL REGULATOR BETI"/>
    <property type="match status" value="1"/>
</dbReference>
<dbReference type="InterPro" id="IPR050109">
    <property type="entry name" value="HTH-type_TetR-like_transc_reg"/>
</dbReference>
<evidence type="ECO:0000256" key="3">
    <source>
        <dbReference type="ARBA" id="ARBA00023163"/>
    </source>
</evidence>
<dbReference type="PROSITE" id="PS50977">
    <property type="entry name" value="HTH_TETR_2"/>
    <property type="match status" value="1"/>
</dbReference>
<dbReference type="InterPro" id="IPR001647">
    <property type="entry name" value="HTH_TetR"/>
</dbReference>
<gene>
    <name evidence="6" type="ORF">ACFO8L_29250</name>
</gene>
<keyword evidence="3" id="KW-0804">Transcription</keyword>
<dbReference type="InterPro" id="IPR009057">
    <property type="entry name" value="Homeodomain-like_sf"/>
</dbReference>
<dbReference type="Proteomes" id="UP001595891">
    <property type="component" value="Unassembled WGS sequence"/>
</dbReference>
<dbReference type="Pfam" id="PF17754">
    <property type="entry name" value="TetR_C_14"/>
    <property type="match status" value="1"/>
</dbReference>
<comment type="caution">
    <text evidence="6">The sequence shown here is derived from an EMBL/GenBank/DDBJ whole genome shotgun (WGS) entry which is preliminary data.</text>
</comment>
<proteinExistence type="predicted"/>
<name>A0ABV9ENK6_9ACTN</name>
<dbReference type="PANTHER" id="PTHR30055">
    <property type="entry name" value="HTH-TYPE TRANSCRIPTIONAL REGULATOR RUTR"/>
    <property type="match status" value="1"/>
</dbReference>
<evidence type="ECO:0000313" key="6">
    <source>
        <dbReference type="EMBL" id="MFC4590212.1"/>
    </source>
</evidence>
<reference evidence="7" key="1">
    <citation type="journal article" date="2019" name="Int. J. Syst. Evol. Microbiol.">
        <title>The Global Catalogue of Microorganisms (GCM) 10K type strain sequencing project: providing services to taxonomists for standard genome sequencing and annotation.</title>
        <authorList>
            <consortium name="The Broad Institute Genomics Platform"/>
            <consortium name="The Broad Institute Genome Sequencing Center for Infectious Disease"/>
            <person name="Wu L."/>
            <person name="Ma J."/>
        </authorList>
    </citation>
    <scope>NUCLEOTIDE SEQUENCE [LARGE SCALE GENOMIC DNA]</scope>
    <source>
        <strain evidence="7">CCUG 49560</strain>
    </source>
</reference>
<evidence type="ECO:0000259" key="5">
    <source>
        <dbReference type="PROSITE" id="PS50977"/>
    </source>
</evidence>
<keyword evidence="7" id="KW-1185">Reference proteome</keyword>
<evidence type="ECO:0000256" key="2">
    <source>
        <dbReference type="ARBA" id="ARBA00023125"/>
    </source>
</evidence>
<feature type="domain" description="HTH tetR-type" evidence="5">
    <location>
        <begin position="9"/>
        <end position="69"/>
    </location>
</feature>